<keyword evidence="1" id="KW-1133">Transmembrane helix</keyword>
<protein>
    <submittedName>
        <fullName evidence="2">Uncharacterized protein</fullName>
    </submittedName>
</protein>
<sequence>MRYKGDLIINLTFIVLIILGGIGFLVLLELFQYGKNGTLSLHAKLALKISLVITMTVLLSYVEGLLDSIKNIIIKPIRISIRLIFKANLA</sequence>
<feature type="transmembrane region" description="Helical" evidence="1">
    <location>
        <begin position="45"/>
        <end position="66"/>
    </location>
</feature>
<keyword evidence="1" id="KW-0812">Transmembrane</keyword>
<name>X1LAT5_9ZZZZ</name>
<feature type="transmembrane region" description="Helical" evidence="1">
    <location>
        <begin position="7"/>
        <end position="33"/>
    </location>
</feature>
<proteinExistence type="predicted"/>
<evidence type="ECO:0000256" key="1">
    <source>
        <dbReference type="SAM" id="Phobius"/>
    </source>
</evidence>
<gene>
    <name evidence="2" type="ORF">S06H3_06168</name>
</gene>
<accession>X1LAT5</accession>
<feature type="non-terminal residue" evidence="2">
    <location>
        <position position="90"/>
    </location>
</feature>
<reference evidence="2" key="1">
    <citation type="journal article" date="2014" name="Front. Microbiol.">
        <title>High frequency of phylogenetically diverse reductive dehalogenase-homologous genes in deep subseafloor sedimentary metagenomes.</title>
        <authorList>
            <person name="Kawai M."/>
            <person name="Futagami T."/>
            <person name="Toyoda A."/>
            <person name="Takaki Y."/>
            <person name="Nishi S."/>
            <person name="Hori S."/>
            <person name="Arai W."/>
            <person name="Tsubouchi T."/>
            <person name="Morono Y."/>
            <person name="Uchiyama I."/>
            <person name="Ito T."/>
            <person name="Fujiyama A."/>
            <person name="Inagaki F."/>
            <person name="Takami H."/>
        </authorList>
    </citation>
    <scope>NUCLEOTIDE SEQUENCE</scope>
    <source>
        <strain evidence="2">Expedition CK06-06</strain>
    </source>
</reference>
<organism evidence="2">
    <name type="scientific">marine sediment metagenome</name>
    <dbReference type="NCBI Taxonomy" id="412755"/>
    <lineage>
        <taxon>unclassified sequences</taxon>
        <taxon>metagenomes</taxon>
        <taxon>ecological metagenomes</taxon>
    </lineage>
</organism>
<keyword evidence="1" id="KW-0472">Membrane</keyword>
<dbReference type="AlphaFoldDB" id="X1LAT5"/>
<dbReference type="EMBL" id="BARV01002369">
    <property type="protein sequence ID" value="GAH91253.1"/>
    <property type="molecule type" value="Genomic_DNA"/>
</dbReference>
<comment type="caution">
    <text evidence="2">The sequence shown here is derived from an EMBL/GenBank/DDBJ whole genome shotgun (WGS) entry which is preliminary data.</text>
</comment>
<evidence type="ECO:0000313" key="2">
    <source>
        <dbReference type="EMBL" id="GAH91253.1"/>
    </source>
</evidence>